<gene>
    <name evidence="2" type="ORF">C2G38_2238796</name>
</gene>
<dbReference type="OrthoDB" id="2373005at2759"/>
<dbReference type="Pfam" id="PF00505">
    <property type="entry name" value="HMG_box"/>
    <property type="match status" value="1"/>
</dbReference>
<evidence type="ECO:0000313" key="3">
    <source>
        <dbReference type="Proteomes" id="UP000266673"/>
    </source>
</evidence>
<dbReference type="SUPFAM" id="SSF47095">
    <property type="entry name" value="HMG-box"/>
    <property type="match status" value="1"/>
</dbReference>
<proteinExistence type="predicted"/>
<dbReference type="EMBL" id="QKWP01000033">
    <property type="protein sequence ID" value="RIB29642.1"/>
    <property type="molecule type" value="Genomic_DNA"/>
</dbReference>
<feature type="domain" description="HMG box" evidence="1">
    <location>
        <begin position="65"/>
        <end position="120"/>
    </location>
</feature>
<reference evidence="2 3" key="1">
    <citation type="submission" date="2018-06" db="EMBL/GenBank/DDBJ databases">
        <title>Comparative genomics reveals the genomic features of Rhizophagus irregularis, R. cerebriforme, R. diaphanum and Gigaspora rosea, and their symbiotic lifestyle signature.</title>
        <authorList>
            <person name="Morin E."/>
            <person name="San Clemente H."/>
            <person name="Chen E.C.H."/>
            <person name="De La Providencia I."/>
            <person name="Hainaut M."/>
            <person name="Kuo A."/>
            <person name="Kohler A."/>
            <person name="Murat C."/>
            <person name="Tang N."/>
            <person name="Roy S."/>
            <person name="Loubradou J."/>
            <person name="Henrissat B."/>
            <person name="Grigoriev I.V."/>
            <person name="Corradi N."/>
            <person name="Roux C."/>
            <person name="Martin F.M."/>
        </authorList>
    </citation>
    <scope>NUCLEOTIDE SEQUENCE [LARGE SCALE GENOMIC DNA]</scope>
    <source>
        <strain evidence="2 3">DAOM 194757</strain>
    </source>
</reference>
<dbReference type="Gene3D" id="1.10.30.10">
    <property type="entry name" value="High mobility group box domain"/>
    <property type="match status" value="1"/>
</dbReference>
<comment type="caution">
    <text evidence="2">The sequence shown here is derived from an EMBL/GenBank/DDBJ whole genome shotgun (WGS) entry which is preliminary data.</text>
</comment>
<organism evidence="2 3">
    <name type="scientific">Gigaspora rosea</name>
    <dbReference type="NCBI Taxonomy" id="44941"/>
    <lineage>
        <taxon>Eukaryota</taxon>
        <taxon>Fungi</taxon>
        <taxon>Fungi incertae sedis</taxon>
        <taxon>Mucoromycota</taxon>
        <taxon>Glomeromycotina</taxon>
        <taxon>Glomeromycetes</taxon>
        <taxon>Diversisporales</taxon>
        <taxon>Gigasporaceae</taxon>
        <taxon>Gigaspora</taxon>
    </lineage>
</organism>
<dbReference type="Proteomes" id="UP000266673">
    <property type="component" value="Unassembled WGS sequence"/>
</dbReference>
<name>A0A397W6K4_9GLOM</name>
<keyword evidence="3" id="KW-1185">Reference proteome</keyword>
<evidence type="ECO:0000313" key="2">
    <source>
        <dbReference type="EMBL" id="RIB29642.1"/>
    </source>
</evidence>
<dbReference type="InterPro" id="IPR009071">
    <property type="entry name" value="HMG_box_dom"/>
</dbReference>
<sequence>MNKEYQSSFLVNTKPAPRVCAFINSGNDHMIQNQVIDNSQLIKLPFPPKINSRDLVILHPDGRVPKPPNAFIIYRKLFVETARTSGYNLPMNIISSMASQSWEQESNEVKNEYKRIAKEAFNYRNELFPKIKVEKKRNQWKTVSFDKPSTRKVRTPKPMKSINKSIKNKQLESPIVESELNLLPEIIDTNNLSSENLQILNLDLFVDLANFFDSQNVYPSPDLSTNYSPIMIEEFEFDLGTSEQCDLPIQQDQQVNEDIINNILFIDENQSSINGSQYGLGVFDFSNETLETIQIFDIQNMFNMVDETSYNQSLSTSINQDYLNDALISYEMGFDYSF</sequence>
<evidence type="ECO:0000259" key="1">
    <source>
        <dbReference type="Pfam" id="PF00505"/>
    </source>
</evidence>
<protein>
    <recommendedName>
        <fullName evidence="1">HMG box domain-containing protein</fullName>
    </recommendedName>
</protein>
<dbReference type="InterPro" id="IPR036910">
    <property type="entry name" value="HMG_box_dom_sf"/>
</dbReference>
<accession>A0A397W6K4</accession>
<dbReference type="AlphaFoldDB" id="A0A397W6K4"/>